<dbReference type="EC" id="2.4.1.122" evidence="4"/>
<dbReference type="AlphaFoldDB" id="A0A6A6TWQ1"/>
<evidence type="ECO:0000256" key="1">
    <source>
        <dbReference type="ARBA" id="ARBA00004606"/>
    </source>
</evidence>
<dbReference type="Gene3D" id="3.90.550.50">
    <property type="match status" value="1"/>
</dbReference>
<evidence type="ECO:0000256" key="12">
    <source>
        <dbReference type="SAM" id="MobiDB-lite"/>
    </source>
</evidence>
<organism evidence="15 16">
    <name type="scientific">Microthyrium microscopicum</name>
    <dbReference type="NCBI Taxonomy" id="703497"/>
    <lineage>
        <taxon>Eukaryota</taxon>
        <taxon>Fungi</taxon>
        <taxon>Dikarya</taxon>
        <taxon>Ascomycota</taxon>
        <taxon>Pezizomycotina</taxon>
        <taxon>Dothideomycetes</taxon>
        <taxon>Dothideomycetes incertae sedis</taxon>
        <taxon>Microthyriales</taxon>
        <taxon>Microthyriaceae</taxon>
        <taxon>Microthyrium</taxon>
    </lineage>
</organism>
<dbReference type="GO" id="GO:0016020">
    <property type="term" value="C:membrane"/>
    <property type="evidence" value="ECO:0007669"/>
    <property type="project" value="UniProtKB-SubCell"/>
</dbReference>
<feature type="transmembrane region" description="Helical" evidence="13">
    <location>
        <begin position="21"/>
        <end position="37"/>
    </location>
</feature>
<keyword evidence="10 13" id="KW-1133">Transmembrane helix</keyword>
<keyword evidence="6" id="KW-0808">Transferase</keyword>
<dbReference type="Proteomes" id="UP000799302">
    <property type="component" value="Unassembled WGS sequence"/>
</dbReference>
<evidence type="ECO:0000256" key="9">
    <source>
        <dbReference type="ARBA" id="ARBA00022968"/>
    </source>
</evidence>
<evidence type="ECO:0000256" key="13">
    <source>
        <dbReference type="SAM" id="Phobius"/>
    </source>
</evidence>
<dbReference type="PANTHER" id="PTHR23033">
    <property type="entry name" value="BETA1,3-GALACTOSYLTRANSFERASE"/>
    <property type="match status" value="1"/>
</dbReference>
<feature type="compositionally biased region" description="Acidic residues" evidence="12">
    <location>
        <begin position="592"/>
        <end position="601"/>
    </location>
</feature>
<feature type="domain" description="Fringe-like glycosyltransferase" evidence="14">
    <location>
        <begin position="222"/>
        <end position="283"/>
    </location>
</feature>
<keyword evidence="9" id="KW-0735">Signal-anchor</keyword>
<keyword evidence="11 13" id="KW-0472">Membrane</keyword>
<feature type="region of interest" description="Disordered" evidence="12">
    <location>
        <begin position="568"/>
        <end position="664"/>
    </location>
</feature>
<evidence type="ECO:0000256" key="5">
    <source>
        <dbReference type="ARBA" id="ARBA00022676"/>
    </source>
</evidence>
<keyword evidence="7 13" id="KW-0812">Transmembrane</keyword>
<evidence type="ECO:0000259" key="14">
    <source>
        <dbReference type="Pfam" id="PF02434"/>
    </source>
</evidence>
<evidence type="ECO:0000256" key="10">
    <source>
        <dbReference type="ARBA" id="ARBA00022989"/>
    </source>
</evidence>
<dbReference type="EMBL" id="MU004243">
    <property type="protein sequence ID" value="KAF2664160.1"/>
    <property type="molecule type" value="Genomic_DNA"/>
</dbReference>
<comment type="similarity">
    <text evidence="3">Belongs to the glycosyltransferase 31 family. Beta3-Gal-T subfamily.</text>
</comment>
<evidence type="ECO:0000313" key="15">
    <source>
        <dbReference type="EMBL" id="KAF2664160.1"/>
    </source>
</evidence>
<reference evidence="15" key="1">
    <citation type="journal article" date="2020" name="Stud. Mycol.">
        <title>101 Dothideomycetes genomes: a test case for predicting lifestyles and emergence of pathogens.</title>
        <authorList>
            <person name="Haridas S."/>
            <person name="Albert R."/>
            <person name="Binder M."/>
            <person name="Bloem J."/>
            <person name="Labutti K."/>
            <person name="Salamov A."/>
            <person name="Andreopoulos B."/>
            <person name="Baker S."/>
            <person name="Barry K."/>
            <person name="Bills G."/>
            <person name="Bluhm B."/>
            <person name="Cannon C."/>
            <person name="Castanera R."/>
            <person name="Culley D."/>
            <person name="Daum C."/>
            <person name="Ezra D."/>
            <person name="Gonzalez J."/>
            <person name="Henrissat B."/>
            <person name="Kuo A."/>
            <person name="Liang C."/>
            <person name="Lipzen A."/>
            <person name="Lutzoni F."/>
            <person name="Magnuson J."/>
            <person name="Mondo S."/>
            <person name="Nolan M."/>
            <person name="Ohm R."/>
            <person name="Pangilinan J."/>
            <person name="Park H.-J."/>
            <person name="Ramirez L."/>
            <person name="Alfaro M."/>
            <person name="Sun H."/>
            <person name="Tritt A."/>
            <person name="Yoshinaga Y."/>
            <person name="Zwiers L.-H."/>
            <person name="Turgeon B."/>
            <person name="Goodwin S."/>
            <person name="Spatafora J."/>
            <person name="Crous P."/>
            <person name="Grigoriev I."/>
        </authorList>
    </citation>
    <scope>NUCLEOTIDE SEQUENCE</scope>
    <source>
        <strain evidence="15">CBS 115976</strain>
    </source>
</reference>
<keyword evidence="16" id="KW-1185">Reference proteome</keyword>
<proteinExistence type="inferred from homology"/>
<evidence type="ECO:0000313" key="16">
    <source>
        <dbReference type="Proteomes" id="UP000799302"/>
    </source>
</evidence>
<dbReference type="GO" id="GO:0016263">
    <property type="term" value="F:glycoprotein-N-acetylgalactosamine 3-beta-galactosyltransferase activity"/>
    <property type="evidence" value="ECO:0007669"/>
    <property type="project" value="UniProtKB-EC"/>
</dbReference>
<dbReference type="OrthoDB" id="414175at2759"/>
<evidence type="ECO:0000256" key="8">
    <source>
        <dbReference type="ARBA" id="ARBA00022741"/>
    </source>
</evidence>
<accession>A0A6A6TWQ1</accession>
<evidence type="ECO:0000256" key="11">
    <source>
        <dbReference type="ARBA" id="ARBA00023136"/>
    </source>
</evidence>
<evidence type="ECO:0000256" key="3">
    <source>
        <dbReference type="ARBA" id="ARBA00006462"/>
    </source>
</evidence>
<protein>
    <recommendedName>
        <fullName evidence="4">N-acetylgalactosaminide beta-1,3-galactosyltransferase</fullName>
        <ecNumber evidence="4">2.4.1.122</ecNumber>
    </recommendedName>
</protein>
<gene>
    <name evidence="15" type="ORF">BT63DRAFT_102398</name>
</gene>
<dbReference type="Pfam" id="PF02434">
    <property type="entry name" value="Fringe"/>
    <property type="match status" value="1"/>
</dbReference>
<name>A0A6A6TWQ1_9PEZI</name>
<sequence length="664" mass="73255">MSAASIHALLRRGGVLQGPRLIAAILVGVLLIFYLSAPSPAAADYKNPVGHQQPVHDLGGKDIVQEATTSQIREKDADTVSDKFFNYLGHHRDPAAPETTEAAIIEAPPVPVSSIPLEFDSDSLGDPVCAVFSKGTKDLLVVIKTPASELYNQLPTRFLTNLRCAPMILWSYVSHKIGSYVIHDALANVTVKARQANRDFDLYHRLQTAQNAFQDFSTIVEDTDHNLDRWSIIPSLVESYRMNPEKKWFVYIEGDTYLSLPNLLAWIGQLDHTIPFYAGAQTMLGDVELGSSSSGIVLSNAAMKNLATLFEKRKAAWEILSGKRCCGDQILAEALNEANVTLTRSWPNTQGESPLSIDWSSRHWCKAAVTWHRITPPLMDMLWQFERNWTIHHNNEAVAANEAAIPLSTSTTRGWFKREATATSSASSTTSASPSPTAVKMEDFTKSIGIPPILYKDYFEGFIVSLVAKSQNRTDWDNLSQSHVYTDTSRTSSYAHSSPETCRAACDIRSKCVQYVHEPNKCRIGTTFRMGEAVPADRRMKSGWLPHRVKKFGQSLGTCEKEFPFAMPEPIKPESERKPEPAPPVEQPKEVVEEDEFDESTETPAPGSEAASQAEAAKSQTEQAQSAQPPAAEGAKGEANMPEEAQQQPPSEPPPVPQPEQELT</sequence>
<dbReference type="InterPro" id="IPR003378">
    <property type="entry name" value="Fringe-like_glycosylTrfase"/>
</dbReference>
<comment type="pathway">
    <text evidence="2">Protein modification; protein glycosylation.</text>
</comment>
<keyword evidence="8" id="KW-0547">Nucleotide-binding</keyword>
<dbReference type="PANTHER" id="PTHR23033:SF40">
    <property type="entry name" value="APPLE DOMAIN-CONTAINING PROTEIN"/>
    <property type="match status" value="1"/>
</dbReference>
<evidence type="ECO:0000256" key="7">
    <source>
        <dbReference type="ARBA" id="ARBA00022692"/>
    </source>
</evidence>
<keyword evidence="5" id="KW-0328">Glycosyltransferase</keyword>
<evidence type="ECO:0000256" key="2">
    <source>
        <dbReference type="ARBA" id="ARBA00004922"/>
    </source>
</evidence>
<feature type="compositionally biased region" description="Basic and acidic residues" evidence="12">
    <location>
        <begin position="571"/>
        <end position="580"/>
    </location>
</feature>
<dbReference type="GO" id="GO:0000166">
    <property type="term" value="F:nucleotide binding"/>
    <property type="evidence" value="ECO:0007669"/>
    <property type="project" value="UniProtKB-KW"/>
</dbReference>
<evidence type="ECO:0000256" key="6">
    <source>
        <dbReference type="ARBA" id="ARBA00022679"/>
    </source>
</evidence>
<comment type="subcellular location">
    <subcellularLocation>
        <location evidence="1">Membrane</location>
        <topology evidence="1">Single-pass type II membrane protein</topology>
    </subcellularLocation>
</comment>
<evidence type="ECO:0000256" key="4">
    <source>
        <dbReference type="ARBA" id="ARBA00012557"/>
    </source>
</evidence>
<feature type="compositionally biased region" description="Low complexity" evidence="12">
    <location>
        <begin position="608"/>
        <end position="633"/>
    </location>
</feature>
<dbReference type="InterPro" id="IPR026050">
    <property type="entry name" value="C1GALT1/C1GALT1_chp1"/>
</dbReference>